<dbReference type="SUPFAM" id="SSF52743">
    <property type="entry name" value="Subtilisin-like"/>
    <property type="match status" value="1"/>
</dbReference>
<comment type="caution">
    <text evidence="1">The sequence shown here is derived from an EMBL/GenBank/DDBJ whole genome shotgun (WGS) entry which is preliminary data.</text>
</comment>
<protein>
    <submittedName>
        <fullName evidence="1">Uncharacterized protein</fullName>
    </submittedName>
</protein>
<dbReference type="GO" id="GO:0004252">
    <property type="term" value="F:serine-type endopeptidase activity"/>
    <property type="evidence" value="ECO:0007669"/>
    <property type="project" value="InterPro"/>
</dbReference>
<reference evidence="1 2" key="1">
    <citation type="journal article" date="2018" name="Front. Plant Sci.">
        <title>Red Clover (Trifolium pratense) and Zigzag Clover (T. medium) - A Picture of Genomic Similarities and Differences.</title>
        <authorList>
            <person name="Dluhosova J."/>
            <person name="Istvanek J."/>
            <person name="Nedelnik J."/>
            <person name="Repkova J."/>
        </authorList>
    </citation>
    <scope>NUCLEOTIDE SEQUENCE [LARGE SCALE GENOMIC DNA]</scope>
    <source>
        <strain evidence="2">cv. 10/8</strain>
        <tissue evidence="1">Leaf</tissue>
    </source>
</reference>
<dbReference type="Proteomes" id="UP000265520">
    <property type="component" value="Unassembled WGS sequence"/>
</dbReference>
<sequence>QNVCESVSGSKIKASLFQEAKRNRANSGYFDFDVLAAFDTAITDGVDVISISICGGG</sequence>
<dbReference type="Gene3D" id="3.40.50.200">
    <property type="entry name" value="Peptidase S8/S53 domain"/>
    <property type="match status" value="1"/>
</dbReference>
<accession>A0A392U4M1</accession>
<evidence type="ECO:0000313" key="1">
    <source>
        <dbReference type="EMBL" id="MCI67677.1"/>
    </source>
</evidence>
<keyword evidence="2" id="KW-1185">Reference proteome</keyword>
<feature type="non-terminal residue" evidence="1">
    <location>
        <position position="1"/>
    </location>
</feature>
<name>A0A392U4M1_9FABA</name>
<dbReference type="GO" id="GO:0006508">
    <property type="term" value="P:proteolysis"/>
    <property type="evidence" value="ECO:0007669"/>
    <property type="project" value="InterPro"/>
</dbReference>
<dbReference type="AlphaFoldDB" id="A0A392U4M1"/>
<evidence type="ECO:0000313" key="2">
    <source>
        <dbReference type="Proteomes" id="UP000265520"/>
    </source>
</evidence>
<organism evidence="1 2">
    <name type="scientific">Trifolium medium</name>
    <dbReference type="NCBI Taxonomy" id="97028"/>
    <lineage>
        <taxon>Eukaryota</taxon>
        <taxon>Viridiplantae</taxon>
        <taxon>Streptophyta</taxon>
        <taxon>Embryophyta</taxon>
        <taxon>Tracheophyta</taxon>
        <taxon>Spermatophyta</taxon>
        <taxon>Magnoliopsida</taxon>
        <taxon>eudicotyledons</taxon>
        <taxon>Gunneridae</taxon>
        <taxon>Pentapetalae</taxon>
        <taxon>rosids</taxon>
        <taxon>fabids</taxon>
        <taxon>Fabales</taxon>
        <taxon>Fabaceae</taxon>
        <taxon>Papilionoideae</taxon>
        <taxon>50 kb inversion clade</taxon>
        <taxon>NPAAA clade</taxon>
        <taxon>Hologalegina</taxon>
        <taxon>IRL clade</taxon>
        <taxon>Trifolieae</taxon>
        <taxon>Trifolium</taxon>
    </lineage>
</organism>
<dbReference type="InterPro" id="IPR036852">
    <property type="entry name" value="Peptidase_S8/S53_dom_sf"/>
</dbReference>
<dbReference type="EMBL" id="LXQA010721571">
    <property type="protein sequence ID" value="MCI67677.1"/>
    <property type="molecule type" value="Genomic_DNA"/>
</dbReference>
<proteinExistence type="predicted"/>